<sequence>MNIESQFSYTLAIFRHKGLQLTNGIYDLETLAGATNVQSRKYYGNDSPELTDKGYSLQEQR</sequence>
<accession>A0AAV5QKP4</accession>
<dbReference type="EMBL" id="BTFZ01000004">
    <property type="protein sequence ID" value="GMM34925.1"/>
    <property type="molecule type" value="Genomic_DNA"/>
</dbReference>
<dbReference type="RefSeq" id="XP_064851925.1">
    <property type="nucleotide sequence ID" value="XM_064995853.1"/>
</dbReference>
<keyword evidence="3" id="KW-1185">Reference proteome</keyword>
<evidence type="ECO:0000313" key="3">
    <source>
        <dbReference type="Proteomes" id="UP001360560"/>
    </source>
</evidence>
<name>A0AAV5QKP4_9ASCO</name>
<evidence type="ECO:0000256" key="1">
    <source>
        <dbReference type="SAM" id="MobiDB-lite"/>
    </source>
</evidence>
<gene>
    <name evidence="2" type="ORF">DASC09_022500</name>
</gene>
<organism evidence="2 3">
    <name type="scientific">Saccharomycopsis crataegensis</name>
    <dbReference type="NCBI Taxonomy" id="43959"/>
    <lineage>
        <taxon>Eukaryota</taxon>
        <taxon>Fungi</taxon>
        <taxon>Dikarya</taxon>
        <taxon>Ascomycota</taxon>
        <taxon>Saccharomycotina</taxon>
        <taxon>Saccharomycetes</taxon>
        <taxon>Saccharomycopsidaceae</taxon>
        <taxon>Saccharomycopsis</taxon>
    </lineage>
</organism>
<dbReference type="Proteomes" id="UP001360560">
    <property type="component" value="Unassembled WGS sequence"/>
</dbReference>
<dbReference type="AlphaFoldDB" id="A0AAV5QKP4"/>
<protein>
    <submittedName>
        <fullName evidence="2">Uncharacterized protein</fullName>
    </submittedName>
</protein>
<evidence type="ECO:0000313" key="2">
    <source>
        <dbReference type="EMBL" id="GMM34925.1"/>
    </source>
</evidence>
<reference evidence="2 3" key="1">
    <citation type="journal article" date="2023" name="Elife">
        <title>Identification of key yeast species and microbe-microbe interactions impacting larval growth of Drosophila in the wild.</title>
        <authorList>
            <person name="Mure A."/>
            <person name="Sugiura Y."/>
            <person name="Maeda R."/>
            <person name="Honda K."/>
            <person name="Sakurai N."/>
            <person name="Takahashi Y."/>
            <person name="Watada M."/>
            <person name="Katoh T."/>
            <person name="Gotoh A."/>
            <person name="Gotoh Y."/>
            <person name="Taniguchi I."/>
            <person name="Nakamura K."/>
            <person name="Hayashi T."/>
            <person name="Katayama T."/>
            <person name="Uemura T."/>
            <person name="Hattori Y."/>
        </authorList>
    </citation>
    <scope>NUCLEOTIDE SEQUENCE [LARGE SCALE GENOMIC DNA]</scope>
    <source>
        <strain evidence="2 3">SC-9</strain>
    </source>
</reference>
<comment type="caution">
    <text evidence="2">The sequence shown here is derived from an EMBL/GenBank/DDBJ whole genome shotgun (WGS) entry which is preliminary data.</text>
</comment>
<dbReference type="GeneID" id="90072904"/>
<proteinExistence type="predicted"/>
<feature type="region of interest" description="Disordered" evidence="1">
    <location>
        <begin position="42"/>
        <end position="61"/>
    </location>
</feature>